<dbReference type="KEGG" id="phet:94289805"/>
<organism evidence="1 2">
    <name type="scientific">Porcisia hertigi</name>
    <dbReference type="NCBI Taxonomy" id="2761500"/>
    <lineage>
        <taxon>Eukaryota</taxon>
        <taxon>Discoba</taxon>
        <taxon>Euglenozoa</taxon>
        <taxon>Kinetoplastea</taxon>
        <taxon>Metakinetoplastina</taxon>
        <taxon>Trypanosomatida</taxon>
        <taxon>Trypanosomatidae</taxon>
        <taxon>Leishmaniinae</taxon>
        <taxon>Porcisia</taxon>
    </lineage>
</organism>
<accession>A0A836LGX9</accession>
<name>A0A836LGX9_9TRYP</name>
<dbReference type="Proteomes" id="UP000674318">
    <property type="component" value="Chromosome 28"/>
</dbReference>
<sequence>MESYETYARLQRLPKGTEFPELVLRCTVVAAIPFRVCEFGDDKVFTVIGSVAPCTSDAGAVAKKTPLRINFYNSWGAAASFLDPGDVILLQGFSILNVPPYASGSRAERLKSDPMPIFVRPIQSKSTLRVLQKGEKGLVMEVSVTPDDLDSFSVRGLPVSDTINHTYARTCWGWEAASH</sequence>
<dbReference type="AlphaFoldDB" id="A0A836LGX9"/>
<dbReference type="EMBL" id="JAFJZO010000028">
    <property type="protein sequence ID" value="KAG5500633.1"/>
    <property type="molecule type" value="Genomic_DNA"/>
</dbReference>
<comment type="caution">
    <text evidence="1">The sequence shown here is derived from an EMBL/GenBank/DDBJ whole genome shotgun (WGS) entry which is preliminary data.</text>
</comment>
<keyword evidence="2" id="KW-1185">Reference proteome</keyword>
<proteinExistence type="predicted"/>
<gene>
    <name evidence="1" type="ORF">JKF63_03729</name>
</gene>
<evidence type="ECO:0000313" key="2">
    <source>
        <dbReference type="Proteomes" id="UP000674318"/>
    </source>
</evidence>
<dbReference type="RefSeq" id="XP_067755967.1">
    <property type="nucleotide sequence ID" value="XM_067899728.1"/>
</dbReference>
<reference evidence="1 2" key="1">
    <citation type="submission" date="2021-02" db="EMBL/GenBank/DDBJ databases">
        <title>Porcisia hertigi Genome sequencing and assembly.</title>
        <authorList>
            <person name="Almutairi H."/>
            <person name="Gatherer D."/>
        </authorList>
    </citation>
    <scope>NUCLEOTIDE SEQUENCE [LARGE SCALE GENOMIC DNA]</scope>
    <source>
        <strain evidence="1 2">C119</strain>
    </source>
</reference>
<dbReference type="OrthoDB" id="271104at2759"/>
<evidence type="ECO:0000313" key="1">
    <source>
        <dbReference type="EMBL" id="KAG5500633.1"/>
    </source>
</evidence>
<dbReference type="GeneID" id="94289805"/>
<protein>
    <submittedName>
        <fullName evidence="1">Uncharacterized protein</fullName>
    </submittedName>
</protein>